<dbReference type="PRINTS" id="PR00455">
    <property type="entry name" value="HTHTETR"/>
</dbReference>
<evidence type="ECO:0000256" key="2">
    <source>
        <dbReference type="ARBA" id="ARBA00023125"/>
    </source>
</evidence>
<comment type="caution">
    <text evidence="6">The sequence shown here is derived from an EMBL/GenBank/DDBJ whole genome shotgun (WGS) entry which is preliminary data.</text>
</comment>
<proteinExistence type="predicted"/>
<accession>A0ABS2KSC6</accession>
<keyword evidence="1" id="KW-0805">Transcription regulation</keyword>
<feature type="DNA-binding region" description="H-T-H motif" evidence="4">
    <location>
        <begin position="24"/>
        <end position="43"/>
    </location>
</feature>
<dbReference type="PANTHER" id="PTHR30055">
    <property type="entry name" value="HTH-TYPE TRANSCRIPTIONAL REGULATOR RUTR"/>
    <property type="match status" value="1"/>
</dbReference>
<dbReference type="SUPFAM" id="SSF46689">
    <property type="entry name" value="Homeodomain-like"/>
    <property type="match status" value="1"/>
</dbReference>
<reference evidence="6 7" key="1">
    <citation type="submission" date="2021-01" db="EMBL/GenBank/DDBJ databases">
        <title>Genomics of switchgrass bacterial isolates.</title>
        <authorList>
            <person name="Shade A."/>
        </authorList>
    </citation>
    <scope>NUCLEOTIDE SEQUENCE [LARGE SCALE GENOMIC DNA]</scope>
    <source>
        <strain evidence="6 7">PvP111</strain>
    </source>
</reference>
<dbReference type="RefSeq" id="WP_204867378.1">
    <property type="nucleotide sequence ID" value="NZ_JAFBBK010000001.1"/>
</dbReference>
<dbReference type="PANTHER" id="PTHR30055:SF234">
    <property type="entry name" value="HTH-TYPE TRANSCRIPTIONAL REGULATOR BETI"/>
    <property type="match status" value="1"/>
</dbReference>
<evidence type="ECO:0000256" key="3">
    <source>
        <dbReference type="ARBA" id="ARBA00023163"/>
    </source>
</evidence>
<dbReference type="InterPro" id="IPR009057">
    <property type="entry name" value="Homeodomain-like_sf"/>
</dbReference>
<gene>
    <name evidence="6" type="ORF">JOE42_001278</name>
</gene>
<keyword evidence="3" id="KW-0804">Transcription</keyword>
<keyword evidence="7" id="KW-1185">Reference proteome</keyword>
<dbReference type="InterPro" id="IPR001647">
    <property type="entry name" value="HTH_TetR"/>
</dbReference>
<dbReference type="EMBL" id="JAFBBK010000001">
    <property type="protein sequence ID" value="MBM7414545.1"/>
    <property type="molecule type" value="Genomic_DNA"/>
</dbReference>
<dbReference type="InterPro" id="IPR050109">
    <property type="entry name" value="HTH-type_TetR-like_transc_reg"/>
</dbReference>
<dbReference type="Proteomes" id="UP000703038">
    <property type="component" value="Unassembled WGS sequence"/>
</dbReference>
<evidence type="ECO:0000313" key="7">
    <source>
        <dbReference type="Proteomes" id="UP000703038"/>
    </source>
</evidence>
<name>A0ABS2KSC6_9NOCA</name>
<organism evidence="6 7">
    <name type="scientific">Rhodococcoides corynebacterioides</name>
    <dbReference type="NCBI Taxonomy" id="53972"/>
    <lineage>
        <taxon>Bacteria</taxon>
        <taxon>Bacillati</taxon>
        <taxon>Actinomycetota</taxon>
        <taxon>Actinomycetes</taxon>
        <taxon>Mycobacteriales</taxon>
        <taxon>Nocardiaceae</taxon>
        <taxon>Rhodococcoides</taxon>
    </lineage>
</organism>
<feature type="domain" description="HTH tetR-type" evidence="5">
    <location>
        <begin position="1"/>
        <end position="61"/>
    </location>
</feature>
<dbReference type="PROSITE" id="PS50977">
    <property type="entry name" value="HTH_TETR_2"/>
    <property type="match status" value="1"/>
</dbReference>
<evidence type="ECO:0000313" key="6">
    <source>
        <dbReference type="EMBL" id="MBM7414545.1"/>
    </source>
</evidence>
<evidence type="ECO:0000259" key="5">
    <source>
        <dbReference type="PROSITE" id="PS50977"/>
    </source>
</evidence>
<protein>
    <submittedName>
        <fullName evidence="6">AcrR family transcriptional regulator</fullName>
    </submittedName>
</protein>
<keyword evidence="2 4" id="KW-0238">DNA-binding</keyword>
<dbReference type="Pfam" id="PF00440">
    <property type="entry name" value="TetR_N"/>
    <property type="match status" value="1"/>
</dbReference>
<evidence type="ECO:0000256" key="4">
    <source>
        <dbReference type="PROSITE-ProRule" id="PRU00335"/>
    </source>
</evidence>
<sequence>MRSSGKIMEATLEVIAEHGFDGVTIAGVSAAAGVSRQTVYSIFGTREVLVTRTMEHLAVEVMTEIRSRLDGPETVRDYVVEMVIGGRRAVRDIPAMGALLRLDGINPVLHPDVVQHAIPVVRDLLSPLTALDPRVAEVLDDIVLITTRLGLSVVLFDDPSIADDDDLRAFLLRWLPASMTVPPG</sequence>
<dbReference type="Gene3D" id="1.10.357.10">
    <property type="entry name" value="Tetracycline Repressor, domain 2"/>
    <property type="match status" value="1"/>
</dbReference>
<evidence type="ECO:0000256" key="1">
    <source>
        <dbReference type="ARBA" id="ARBA00023015"/>
    </source>
</evidence>